<dbReference type="Proteomes" id="UP001476247">
    <property type="component" value="Unassembled WGS sequence"/>
</dbReference>
<gene>
    <name evidence="2" type="ORF">HPULCUR_011674</name>
</gene>
<feature type="domain" description="Cyclin N-terminal" evidence="1">
    <location>
        <begin position="18"/>
        <end position="140"/>
    </location>
</feature>
<dbReference type="EMBL" id="BAABUJ010000058">
    <property type="protein sequence ID" value="GAA5806144.1"/>
    <property type="molecule type" value="Genomic_DNA"/>
</dbReference>
<evidence type="ECO:0000259" key="1">
    <source>
        <dbReference type="Pfam" id="PF00134"/>
    </source>
</evidence>
<sequence>MSNGTLQKDIPLIPNMSAIQFLRQTSSMLDLPIRTTATAIVYFHRFNAFISSREKVVNMDGSINAEDALYNNEELLTTTCLQLACKATEVPRKVRDLVNVGYRYYHPNGTTLDVDESYFRMRASLVTSELLLVRALGFDLEVELPFAYCLNVLRGLGSIRYFITDDTKKQSKRHHFPAQKEIWKRMEQDMDPEMSTIARLAWMYVWDILCSPKIALAHSIPGIGLGCLYLALRTSGVEMSMSMSEYVDLWGASENISVQAVRNVITDLLEFYDQFPVNNTETKEIV</sequence>
<evidence type="ECO:0000313" key="2">
    <source>
        <dbReference type="EMBL" id="GAA5806144.1"/>
    </source>
</evidence>
<keyword evidence="3" id="KW-1185">Reference proteome</keyword>
<dbReference type="InterPro" id="IPR006671">
    <property type="entry name" value="Cyclin_N"/>
</dbReference>
<dbReference type="InterPro" id="IPR048055">
    <property type="entry name" value="Cyclin-Q_first_cyclin_box"/>
</dbReference>
<protein>
    <recommendedName>
        <fullName evidence="1">Cyclin N-terminal domain-containing protein</fullName>
    </recommendedName>
</protein>
<accession>A0ABP9YGR3</accession>
<organism evidence="2 3">
    <name type="scientific">Helicostylum pulchrum</name>
    <dbReference type="NCBI Taxonomy" id="562976"/>
    <lineage>
        <taxon>Eukaryota</taxon>
        <taxon>Fungi</taxon>
        <taxon>Fungi incertae sedis</taxon>
        <taxon>Mucoromycota</taxon>
        <taxon>Mucoromycotina</taxon>
        <taxon>Mucoromycetes</taxon>
        <taxon>Mucorales</taxon>
        <taxon>Mucorineae</taxon>
        <taxon>Mucoraceae</taxon>
        <taxon>Helicostylum</taxon>
    </lineage>
</organism>
<dbReference type="CDD" id="cd20534">
    <property type="entry name" value="CYCLIN_CCNM_CCNQ_rpt1"/>
    <property type="match status" value="1"/>
</dbReference>
<name>A0ABP9YGR3_9FUNG</name>
<comment type="caution">
    <text evidence="2">The sequence shown here is derived from an EMBL/GenBank/DDBJ whole genome shotgun (WGS) entry which is preliminary data.</text>
</comment>
<dbReference type="SUPFAM" id="SSF47954">
    <property type="entry name" value="Cyclin-like"/>
    <property type="match status" value="2"/>
</dbReference>
<proteinExistence type="predicted"/>
<dbReference type="Gene3D" id="1.10.472.10">
    <property type="entry name" value="Cyclin-like"/>
    <property type="match status" value="2"/>
</dbReference>
<dbReference type="PANTHER" id="PTHR10026">
    <property type="entry name" value="CYCLIN"/>
    <property type="match status" value="1"/>
</dbReference>
<dbReference type="Pfam" id="PF00134">
    <property type="entry name" value="Cyclin_N"/>
    <property type="match status" value="1"/>
</dbReference>
<reference evidence="2 3" key="1">
    <citation type="submission" date="2024-04" db="EMBL/GenBank/DDBJ databases">
        <title>genome sequences of Mucor flavus KT1a and Helicostylum pulchrum KT1b strains isolation_sourced from the surface of a dry-aged beef.</title>
        <authorList>
            <person name="Toyotome T."/>
            <person name="Hosono M."/>
            <person name="Torimaru M."/>
            <person name="Fukuda K."/>
            <person name="Mikami N."/>
        </authorList>
    </citation>
    <scope>NUCLEOTIDE SEQUENCE [LARGE SCALE GENOMIC DNA]</scope>
    <source>
        <strain evidence="2 3">KT1b</strain>
    </source>
</reference>
<dbReference type="InterPro" id="IPR043198">
    <property type="entry name" value="Cyclin/Ssn8"/>
</dbReference>
<evidence type="ECO:0000313" key="3">
    <source>
        <dbReference type="Proteomes" id="UP001476247"/>
    </source>
</evidence>
<dbReference type="CDD" id="cd20546">
    <property type="entry name" value="CYCLIN_SpCG1C_ScCTK2-like_rpt2"/>
    <property type="match status" value="1"/>
</dbReference>
<dbReference type="InterPro" id="IPR036915">
    <property type="entry name" value="Cyclin-like_sf"/>
</dbReference>